<feature type="transmembrane region" description="Helical" evidence="7">
    <location>
        <begin position="550"/>
        <end position="578"/>
    </location>
</feature>
<dbReference type="InterPro" id="IPR006037">
    <property type="entry name" value="RCK_C"/>
</dbReference>
<keyword evidence="4" id="KW-0677">Repeat</keyword>
<sequence>MLTALRGLSQRDIAAAFFAIVGIYLAGIVPNTEIAWVTGFLLLTIFLFAFEVVSVDVAAVTVMVLLGLTTLAAPWIGLQQGLVPVENLFDGFSSNAVISIIAVMIVGAGLDKTGIMSKVAAFIMRIGGATEARIIPLISGTVGVISSFMQNVGAAALFLPVVSRISARTGLPMSRLLMPMGFCAILGGTITMVGSSPLILLNDLILTSNQALPEGMEPMRTFQLFDVTPIGAALLVAGILYFVVAGRLVLPARGSDKLEGSDTSQYFAETYGLSDFEIRELRVPVNSQLIGNNVDELERLWKVRIVGVEKGDGLRFGADGVDRTLGIEAGSTLCLLGGPDAFPDLIEANKLDGKPDLELFAETMANTKAGVAEIVVPPGSSLIGKTARDVWMRKTYGLSLLAINRGGTQITYRTGGVRNTPFEPGDALVVHTTWADLTRIQKDRNFVVVTTEYPHEELRPHKVPIALLLFVLTLSLVLFTDLRLSVALLTGAVGMVLTGVLSMEEAYEAVSWKTVFLLASLIPLGLAVEQSGTAAWIADQTLTALGDVPIWVIQTALAVLATFFTLVMSNVGATVLLVPLAVNMAIGAGANPAVFALTVAIATSNSFLIPTHQVNALIMGPGGYRVPDYMKAGGIMTVLFLVVALGMLNLIFGNSAS</sequence>
<proteinExistence type="predicted"/>
<feature type="domain" description="RCK C-terminal" evidence="8">
    <location>
        <begin position="266"/>
        <end position="351"/>
    </location>
</feature>
<keyword evidence="6 7" id="KW-0472">Membrane</keyword>
<evidence type="ECO:0000256" key="7">
    <source>
        <dbReference type="SAM" id="Phobius"/>
    </source>
</evidence>
<reference evidence="10" key="1">
    <citation type="journal article" date="2020" name="Microbiol. Resour. Announc.">
        <title>Draft Genome Sequences of Thiorhodococcus mannitoliphagus and Thiorhodococcus minor, Purple Sulfur Photosynthetic Bacteria in the Gammaproteobacterial Family Chromatiaceae.</title>
        <authorList>
            <person name="Aviles F.A."/>
            <person name="Meyer T.E."/>
            <person name="Kyndt J.A."/>
        </authorList>
    </citation>
    <scope>NUCLEOTIDE SEQUENCE [LARGE SCALE GENOMIC DNA]</scope>
    <source>
        <strain evidence="10">DSM 18266</strain>
    </source>
</reference>
<evidence type="ECO:0000259" key="8">
    <source>
        <dbReference type="PROSITE" id="PS51202"/>
    </source>
</evidence>
<evidence type="ECO:0000256" key="3">
    <source>
        <dbReference type="ARBA" id="ARBA00022692"/>
    </source>
</evidence>
<feature type="transmembrane region" description="Helical" evidence="7">
    <location>
        <begin position="12"/>
        <end position="28"/>
    </location>
</feature>
<gene>
    <name evidence="9" type="ORF">G3480_04970</name>
</gene>
<feature type="transmembrane region" description="Helical" evidence="7">
    <location>
        <begin position="34"/>
        <end position="50"/>
    </location>
</feature>
<dbReference type="AlphaFoldDB" id="A0A6P1DRX0"/>
<dbReference type="InterPro" id="IPR036721">
    <property type="entry name" value="RCK_C_sf"/>
</dbReference>
<feature type="transmembrane region" description="Helical" evidence="7">
    <location>
        <begin position="463"/>
        <end position="480"/>
    </location>
</feature>
<comment type="caution">
    <text evidence="9">The sequence shown here is derived from an EMBL/GenBank/DDBJ whole genome shotgun (WGS) entry which is preliminary data.</text>
</comment>
<dbReference type="Gene3D" id="3.30.70.1450">
    <property type="entry name" value="Regulator of K+ conductance, C-terminal domain"/>
    <property type="match status" value="1"/>
</dbReference>
<evidence type="ECO:0000256" key="1">
    <source>
        <dbReference type="ARBA" id="ARBA00004141"/>
    </source>
</evidence>
<dbReference type="GO" id="GO:0005886">
    <property type="term" value="C:plasma membrane"/>
    <property type="evidence" value="ECO:0007669"/>
    <property type="project" value="TreeGrafter"/>
</dbReference>
<accession>A0A6P1DRX0</accession>
<evidence type="ECO:0000256" key="6">
    <source>
        <dbReference type="ARBA" id="ARBA00023136"/>
    </source>
</evidence>
<feature type="transmembrane region" description="Helical" evidence="7">
    <location>
        <begin position="515"/>
        <end position="538"/>
    </location>
</feature>
<feature type="transmembrane region" description="Helical" evidence="7">
    <location>
        <begin position="629"/>
        <end position="652"/>
    </location>
</feature>
<feature type="transmembrane region" description="Helical" evidence="7">
    <location>
        <begin position="179"/>
        <end position="201"/>
    </location>
</feature>
<protein>
    <submittedName>
        <fullName evidence="9">SLC13 family permease</fullName>
    </submittedName>
</protein>
<keyword evidence="2" id="KW-0813">Transport</keyword>
<dbReference type="EMBL" id="JAAIJR010000013">
    <property type="protein sequence ID" value="NEX19671.1"/>
    <property type="molecule type" value="Genomic_DNA"/>
</dbReference>
<dbReference type="InterPro" id="IPR004680">
    <property type="entry name" value="Cit_transptr-like_dom"/>
</dbReference>
<keyword evidence="3 7" id="KW-0812">Transmembrane</keyword>
<dbReference type="Pfam" id="PF02080">
    <property type="entry name" value="TrkA_C"/>
    <property type="match status" value="1"/>
</dbReference>
<keyword evidence="5 7" id="KW-1133">Transmembrane helix</keyword>
<evidence type="ECO:0000313" key="10">
    <source>
        <dbReference type="Proteomes" id="UP000471640"/>
    </source>
</evidence>
<organism evidence="9 10">
    <name type="scientific">Thiorhodococcus mannitoliphagus</name>
    <dbReference type="NCBI Taxonomy" id="329406"/>
    <lineage>
        <taxon>Bacteria</taxon>
        <taxon>Pseudomonadati</taxon>
        <taxon>Pseudomonadota</taxon>
        <taxon>Gammaproteobacteria</taxon>
        <taxon>Chromatiales</taxon>
        <taxon>Chromatiaceae</taxon>
        <taxon>Thiorhodococcus</taxon>
    </lineage>
</organism>
<dbReference type="InterPro" id="IPR051679">
    <property type="entry name" value="DASS-Related_Transporters"/>
</dbReference>
<dbReference type="GO" id="GO:0008324">
    <property type="term" value="F:monoatomic cation transmembrane transporter activity"/>
    <property type="evidence" value="ECO:0007669"/>
    <property type="project" value="InterPro"/>
</dbReference>
<feature type="domain" description="RCK C-terminal" evidence="8">
    <location>
        <begin position="359"/>
        <end position="446"/>
    </location>
</feature>
<evidence type="ECO:0000313" key="9">
    <source>
        <dbReference type="EMBL" id="NEX19671.1"/>
    </source>
</evidence>
<dbReference type="Proteomes" id="UP000471640">
    <property type="component" value="Unassembled WGS sequence"/>
</dbReference>
<dbReference type="Pfam" id="PF03600">
    <property type="entry name" value="CitMHS"/>
    <property type="match status" value="1"/>
</dbReference>
<dbReference type="GO" id="GO:0006813">
    <property type="term" value="P:potassium ion transport"/>
    <property type="evidence" value="ECO:0007669"/>
    <property type="project" value="InterPro"/>
</dbReference>
<dbReference type="PROSITE" id="PS51202">
    <property type="entry name" value="RCK_C"/>
    <property type="match status" value="2"/>
</dbReference>
<evidence type="ECO:0000256" key="4">
    <source>
        <dbReference type="ARBA" id="ARBA00022737"/>
    </source>
</evidence>
<feature type="transmembrane region" description="Helical" evidence="7">
    <location>
        <begin position="221"/>
        <end position="244"/>
    </location>
</feature>
<reference evidence="9 10" key="2">
    <citation type="submission" date="2020-02" db="EMBL/GenBank/DDBJ databases">
        <title>Genome sequences of Thiorhodococcus mannitoliphagus and Thiorhodococcus minor, purple sulfur photosynthetic bacteria in the gammaproteobacterial family, Chromatiaceae.</title>
        <authorList>
            <person name="Aviles F.A."/>
            <person name="Meyer T.E."/>
            <person name="Kyndt J.A."/>
        </authorList>
    </citation>
    <scope>NUCLEOTIDE SEQUENCE [LARGE SCALE GENOMIC DNA]</scope>
    <source>
        <strain evidence="9 10">DSM 18266</strain>
    </source>
</reference>
<feature type="transmembrane region" description="Helical" evidence="7">
    <location>
        <begin position="88"/>
        <end position="110"/>
    </location>
</feature>
<dbReference type="SUPFAM" id="SSF116726">
    <property type="entry name" value="TrkA C-terminal domain-like"/>
    <property type="match status" value="2"/>
</dbReference>
<dbReference type="PANTHER" id="PTHR43652:SF2">
    <property type="entry name" value="BASIC AMINO ACID ANTIPORTER YFCC-RELATED"/>
    <property type="match status" value="1"/>
</dbReference>
<evidence type="ECO:0000256" key="2">
    <source>
        <dbReference type="ARBA" id="ARBA00022448"/>
    </source>
</evidence>
<keyword evidence="10" id="KW-1185">Reference proteome</keyword>
<feature type="transmembrane region" description="Helical" evidence="7">
    <location>
        <begin position="590"/>
        <end position="609"/>
    </location>
</feature>
<evidence type="ECO:0000256" key="5">
    <source>
        <dbReference type="ARBA" id="ARBA00022989"/>
    </source>
</evidence>
<feature type="transmembrane region" description="Helical" evidence="7">
    <location>
        <begin position="486"/>
        <end position="503"/>
    </location>
</feature>
<dbReference type="RefSeq" id="WP_164652570.1">
    <property type="nucleotide sequence ID" value="NZ_JAAIJR010000013.1"/>
</dbReference>
<dbReference type="PANTHER" id="PTHR43652">
    <property type="entry name" value="BASIC AMINO ACID ANTIPORTER YFCC-RELATED"/>
    <property type="match status" value="1"/>
</dbReference>
<name>A0A6P1DRX0_9GAMM</name>
<feature type="transmembrane region" description="Helical" evidence="7">
    <location>
        <begin position="57"/>
        <end position="76"/>
    </location>
</feature>
<comment type="subcellular location">
    <subcellularLocation>
        <location evidence="1">Membrane</location>
        <topology evidence="1">Multi-pass membrane protein</topology>
    </subcellularLocation>
</comment>